<dbReference type="InterPro" id="IPR036772">
    <property type="entry name" value="SRCR-like_dom_sf"/>
</dbReference>
<dbReference type="Pfam" id="PF00530">
    <property type="entry name" value="SRCR"/>
    <property type="match status" value="2"/>
</dbReference>
<dbReference type="PRINTS" id="PR00258">
    <property type="entry name" value="SPERACTRCPTR"/>
</dbReference>
<keyword evidence="6" id="KW-1185">Reference proteome</keyword>
<dbReference type="SUPFAM" id="SSF56487">
    <property type="entry name" value="SRCR-like"/>
    <property type="match status" value="2"/>
</dbReference>
<dbReference type="OrthoDB" id="10066015at2759"/>
<keyword evidence="2 3" id="KW-1015">Disulfide bond</keyword>
<organism evidence="5 6">
    <name type="scientific">Mytilus galloprovincialis</name>
    <name type="common">Mediterranean mussel</name>
    <dbReference type="NCBI Taxonomy" id="29158"/>
    <lineage>
        <taxon>Eukaryota</taxon>
        <taxon>Metazoa</taxon>
        <taxon>Spiralia</taxon>
        <taxon>Lophotrochozoa</taxon>
        <taxon>Mollusca</taxon>
        <taxon>Bivalvia</taxon>
        <taxon>Autobranchia</taxon>
        <taxon>Pteriomorphia</taxon>
        <taxon>Mytilida</taxon>
        <taxon>Mytiloidea</taxon>
        <taxon>Mytilidae</taxon>
        <taxon>Mytilinae</taxon>
        <taxon>Mytilus</taxon>
    </lineage>
</organism>
<sequence length="171" mass="18650">MKINDFRHPVIQSAASFGKGTGQIWADDLDCTGEEHDISGCTFPGWGNNDCTYQEDVSVICDVVDIRLVNGTFVGEGRVEVKYNGKWGTVCDDNFGVNDEAVVCKMLGFHSSNPTIQSKAHFGKGLCEVSITNLGCKGNELEINQFNYTGLGHTICDHSQDVGVSCGKYWI</sequence>
<feature type="domain" description="SRCR" evidence="4">
    <location>
        <begin position="1"/>
        <end position="62"/>
    </location>
</feature>
<feature type="domain" description="SRCR" evidence="4">
    <location>
        <begin position="66"/>
        <end position="167"/>
    </location>
</feature>
<comment type="caution">
    <text evidence="5">The sequence shown here is derived from an EMBL/GenBank/DDBJ whole genome shotgun (WGS) entry which is preliminary data.</text>
</comment>
<dbReference type="AlphaFoldDB" id="A0A8B6HPB4"/>
<accession>A0A8B6HPB4</accession>
<evidence type="ECO:0000256" key="2">
    <source>
        <dbReference type="ARBA" id="ARBA00023157"/>
    </source>
</evidence>
<name>A0A8B6HPB4_MYTGA</name>
<evidence type="ECO:0000313" key="5">
    <source>
        <dbReference type="EMBL" id="VDI83110.1"/>
    </source>
</evidence>
<evidence type="ECO:0000256" key="3">
    <source>
        <dbReference type="PROSITE-ProRule" id="PRU00196"/>
    </source>
</evidence>
<evidence type="ECO:0000256" key="1">
    <source>
        <dbReference type="ARBA" id="ARBA00022729"/>
    </source>
</evidence>
<proteinExistence type="predicted"/>
<protein>
    <recommendedName>
        <fullName evidence="4">SRCR domain-containing protein</fullName>
    </recommendedName>
</protein>
<comment type="caution">
    <text evidence="3">Lacks conserved residue(s) required for the propagation of feature annotation.</text>
</comment>
<evidence type="ECO:0000259" key="4">
    <source>
        <dbReference type="PROSITE" id="PS50287"/>
    </source>
</evidence>
<keyword evidence="1" id="KW-0732">Signal</keyword>
<evidence type="ECO:0000313" key="6">
    <source>
        <dbReference type="Proteomes" id="UP000596742"/>
    </source>
</evidence>
<dbReference type="FunFam" id="3.10.250.10:FF:000001">
    <property type="entry name" value="Lysyl oxidase 4 isoform X1"/>
    <property type="match status" value="1"/>
</dbReference>
<gene>
    <name evidence="5" type="ORF">MGAL_10B051250</name>
</gene>
<dbReference type="InterPro" id="IPR001190">
    <property type="entry name" value="SRCR"/>
</dbReference>
<feature type="disulfide bond" evidence="3">
    <location>
        <begin position="31"/>
        <end position="41"/>
    </location>
</feature>
<dbReference type="PROSITE" id="PS00420">
    <property type="entry name" value="SRCR_1"/>
    <property type="match status" value="1"/>
</dbReference>
<dbReference type="PROSITE" id="PS50287">
    <property type="entry name" value="SRCR_2"/>
    <property type="match status" value="2"/>
</dbReference>
<dbReference type="EMBL" id="UYJE01010428">
    <property type="protein sequence ID" value="VDI83110.1"/>
    <property type="molecule type" value="Genomic_DNA"/>
</dbReference>
<dbReference type="SMART" id="SM00202">
    <property type="entry name" value="SR"/>
    <property type="match status" value="2"/>
</dbReference>
<dbReference type="GO" id="GO:0016020">
    <property type="term" value="C:membrane"/>
    <property type="evidence" value="ECO:0007669"/>
    <property type="project" value="InterPro"/>
</dbReference>
<dbReference type="PANTHER" id="PTHR48071">
    <property type="entry name" value="SRCR DOMAIN-CONTAINING PROTEIN"/>
    <property type="match status" value="1"/>
</dbReference>
<dbReference type="Gene3D" id="3.10.250.10">
    <property type="entry name" value="SRCR-like domain"/>
    <property type="match status" value="2"/>
</dbReference>
<reference evidence="5" key="1">
    <citation type="submission" date="2018-11" db="EMBL/GenBank/DDBJ databases">
        <authorList>
            <person name="Alioto T."/>
            <person name="Alioto T."/>
        </authorList>
    </citation>
    <scope>NUCLEOTIDE SEQUENCE</scope>
</reference>
<dbReference type="PANTHER" id="PTHR48071:SF18">
    <property type="entry name" value="DELETED IN MALIGNANT BRAIN TUMORS 1 PROTEIN-RELATED"/>
    <property type="match status" value="1"/>
</dbReference>
<dbReference type="Proteomes" id="UP000596742">
    <property type="component" value="Unassembled WGS sequence"/>
</dbReference>